<evidence type="ECO:0000313" key="8">
    <source>
        <dbReference type="EMBL" id="UWX06230.1"/>
    </source>
</evidence>
<keyword evidence="8" id="KW-0969">Cilium</keyword>
<dbReference type="InterPro" id="IPR002010">
    <property type="entry name" value="T3SS_IM_R"/>
</dbReference>
<dbReference type="Proteomes" id="UP001058120">
    <property type="component" value="Chromosome"/>
</dbReference>
<gene>
    <name evidence="8" type="ORF">JBF11_02620</name>
</gene>
<feature type="transmembrane region" description="Helical" evidence="7">
    <location>
        <begin position="159"/>
        <end position="180"/>
    </location>
</feature>
<accession>A0ABY5Y204</accession>
<organism evidence="8 9">
    <name type="scientific">Taurinivorans muris</name>
    <dbReference type="NCBI Taxonomy" id="2787751"/>
    <lineage>
        <taxon>Bacteria</taxon>
        <taxon>Pseudomonadati</taxon>
        <taxon>Thermodesulfobacteriota</taxon>
        <taxon>Desulfovibrionia</taxon>
        <taxon>Desulfovibrionales</taxon>
        <taxon>Desulfovibrionaceae</taxon>
        <taxon>Taurinivorans</taxon>
    </lineage>
</organism>
<keyword evidence="5 7" id="KW-1133">Transmembrane helix</keyword>
<keyword evidence="4 7" id="KW-0812">Transmembrane</keyword>
<keyword evidence="6 7" id="KW-0472">Membrane</keyword>
<evidence type="ECO:0000313" key="9">
    <source>
        <dbReference type="Proteomes" id="UP001058120"/>
    </source>
</evidence>
<dbReference type="Pfam" id="PF01311">
    <property type="entry name" value="Bac_export_1"/>
    <property type="match status" value="1"/>
</dbReference>
<dbReference type="PANTHER" id="PTHR30065:SF1">
    <property type="entry name" value="SURFACE PRESENTATION OF ANTIGENS PROTEIN SPAR"/>
    <property type="match status" value="1"/>
</dbReference>
<name>A0ABY5Y204_9BACT</name>
<keyword evidence="9" id="KW-1185">Reference proteome</keyword>
<dbReference type="PANTHER" id="PTHR30065">
    <property type="entry name" value="FLAGELLAR BIOSYNTHETIC PROTEIN FLIR"/>
    <property type="match status" value="1"/>
</dbReference>
<evidence type="ECO:0000256" key="6">
    <source>
        <dbReference type="ARBA" id="ARBA00023136"/>
    </source>
</evidence>
<keyword evidence="3" id="KW-1003">Cell membrane</keyword>
<comment type="subcellular location">
    <subcellularLocation>
        <location evidence="1">Cell membrane</location>
        <topology evidence="1">Multi-pass membrane protein</topology>
    </subcellularLocation>
</comment>
<keyword evidence="8" id="KW-0282">Flagellum</keyword>
<keyword evidence="8" id="KW-0966">Cell projection</keyword>
<feature type="transmembrane region" description="Helical" evidence="7">
    <location>
        <begin position="38"/>
        <end position="56"/>
    </location>
</feature>
<feature type="transmembrane region" description="Helical" evidence="7">
    <location>
        <begin position="68"/>
        <end position="92"/>
    </location>
</feature>
<evidence type="ECO:0000256" key="7">
    <source>
        <dbReference type="SAM" id="Phobius"/>
    </source>
</evidence>
<reference evidence="8" key="1">
    <citation type="submission" date="2020-12" db="EMBL/GenBank/DDBJ databases">
        <title>Taurinivorans muris gen. nov., sp. nov., fundamental and realized metabolic niche of a ubiquitous sulfidogenic bacterium in the murine intestine.</title>
        <authorList>
            <person name="Ye H."/>
            <person name="Hanson B.T."/>
            <person name="Loy A."/>
        </authorList>
    </citation>
    <scope>NUCLEOTIDE SEQUENCE</scope>
    <source>
        <strain evidence="8">LT0009</strain>
    </source>
</reference>
<proteinExistence type="inferred from homology"/>
<dbReference type="EMBL" id="CP065938">
    <property type="protein sequence ID" value="UWX06230.1"/>
    <property type="molecule type" value="Genomic_DNA"/>
</dbReference>
<sequence length="261" mass="29078">MDIFDFDPAYFLSFLLTFLRMSIILFMLPIYATEGLPNQWKAAFCLIITLAIFPNVSLDPKTMPAHPFAIALLILGEAVLGLILALAIQIFFAGIQAGGELIAMQMGFSMLQFADPTTNTQVGVISHMLFIVTSLIFLMFDGHIYLLKAFIETYKYIPAGGLFIGQTIFNQIFLLANMLFSLALKIIAPVLAAIFLTELGLAFMGRMAPQMHIMELGFPLKILVGFFFLGSIFQLLTLDIQNYIISIDDLFLNLINALKPR</sequence>
<evidence type="ECO:0000256" key="3">
    <source>
        <dbReference type="ARBA" id="ARBA00022475"/>
    </source>
</evidence>
<feature type="transmembrane region" description="Helical" evidence="7">
    <location>
        <begin position="9"/>
        <end position="32"/>
    </location>
</feature>
<feature type="transmembrane region" description="Helical" evidence="7">
    <location>
        <begin position="186"/>
        <end position="204"/>
    </location>
</feature>
<dbReference type="PRINTS" id="PR00953">
    <property type="entry name" value="TYPE3IMRPROT"/>
</dbReference>
<evidence type="ECO:0000256" key="1">
    <source>
        <dbReference type="ARBA" id="ARBA00004651"/>
    </source>
</evidence>
<evidence type="ECO:0000256" key="4">
    <source>
        <dbReference type="ARBA" id="ARBA00022692"/>
    </source>
</evidence>
<comment type="similarity">
    <text evidence="2">Belongs to the FliR/MopE/SpaR family.</text>
</comment>
<evidence type="ECO:0000256" key="5">
    <source>
        <dbReference type="ARBA" id="ARBA00022989"/>
    </source>
</evidence>
<evidence type="ECO:0000256" key="2">
    <source>
        <dbReference type="ARBA" id="ARBA00009772"/>
    </source>
</evidence>
<dbReference type="RefSeq" id="WP_334315833.1">
    <property type="nucleotide sequence ID" value="NZ_CP065938.1"/>
</dbReference>
<protein>
    <submittedName>
        <fullName evidence="8">Flagellar biosynthetic protein FliR</fullName>
    </submittedName>
</protein>
<feature type="transmembrane region" description="Helical" evidence="7">
    <location>
        <begin position="124"/>
        <end position="147"/>
    </location>
</feature>
<feature type="transmembrane region" description="Helical" evidence="7">
    <location>
        <begin position="216"/>
        <end position="236"/>
    </location>
</feature>